<dbReference type="Gene3D" id="3.60.20.10">
    <property type="entry name" value="Glutamine Phosphoribosylpyrophosphate, subunit 1, domain 1"/>
    <property type="match status" value="1"/>
</dbReference>
<sequence>MTAIFGYFNNEKVFMAADRRRSGGGVKEITKSPKYSHIINNLYIASAGSEMDITRDNLIKEINNEELSTLKDIISLVRKNYQCDFKKLCETIEERNEERKKFQEEPERQPEVQLIIFGIDEEECTFIYTLDSADNFNEINKEKKNTVFGTGTYDILIEGRAKQWFNVLINNNYINTAEWTYRTILDISTNELAKDTVDFPADYIIIEKEGKKEGLYNILCKHEEFAPVTFDSSFNLKIS</sequence>
<dbReference type="RefSeq" id="WP_148992296.1">
    <property type="nucleotide sequence ID" value="NZ_VTEW01000012.1"/>
</dbReference>
<organism evidence="1 2">
    <name type="scientific">Rossellomorea aquimaris</name>
    <dbReference type="NCBI Taxonomy" id="189382"/>
    <lineage>
        <taxon>Bacteria</taxon>
        <taxon>Bacillati</taxon>
        <taxon>Bacillota</taxon>
        <taxon>Bacilli</taxon>
        <taxon>Bacillales</taxon>
        <taxon>Bacillaceae</taxon>
        <taxon>Rossellomorea</taxon>
    </lineage>
</organism>
<comment type="caution">
    <text evidence="1">The sequence shown here is derived from an EMBL/GenBank/DDBJ whole genome shotgun (WGS) entry which is preliminary data.</text>
</comment>
<proteinExistence type="predicted"/>
<evidence type="ECO:0000313" key="2">
    <source>
        <dbReference type="Proteomes" id="UP000325054"/>
    </source>
</evidence>
<dbReference type="SUPFAM" id="SSF56235">
    <property type="entry name" value="N-terminal nucleophile aminohydrolases (Ntn hydrolases)"/>
    <property type="match status" value="1"/>
</dbReference>
<dbReference type="InterPro" id="IPR029055">
    <property type="entry name" value="Ntn_hydrolases_N"/>
</dbReference>
<protein>
    <submittedName>
        <fullName evidence="1">Uncharacterized protein</fullName>
    </submittedName>
</protein>
<evidence type="ECO:0000313" key="1">
    <source>
        <dbReference type="EMBL" id="TYS76596.1"/>
    </source>
</evidence>
<name>A0A5D4TRA3_9BACI</name>
<dbReference type="EMBL" id="VTEW01000012">
    <property type="protein sequence ID" value="TYS76596.1"/>
    <property type="molecule type" value="Genomic_DNA"/>
</dbReference>
<dbReference type="AlphaFoldDB" id="A0A5D4TRA3"/>
<dbReference type="Proteomes" id="UP000325054">
    <property type="component" value="Unassembled WGS sequence"/>
</dbReference>
<accession>A0A5D4TRA3</accession>
<gene>
    <name evidence="1" type="ORF">FZC80_14935</name>
</gene>
<reference evidence="1 2" key="1">
    <citation type="submission" date="2019-08" db="EMBL/GenBank/DDBJ databases">
        <title>Bacillus genomes from the desert of Cuatro Cienegas, Coahuila.</title>
        <authorList>
            <person name="Olmedo-Alvarez G."/>
        </authorList>
    </citation>
    <scope>NUCLEOTIDE SEQUENCE [LARGE SCALE GENOMIC DNA]</scope>
    <source>
        <strain evidence="1 2">CH451a_14T</strain>
    </source>
</reference>